<comment type="caution">
    <text evidence="14">The sequence shown here is derived from an EMBL/GenBank/DDBJ whole genome shotgun (WGS) entry which is preliminary data.</text>
</comment>
<evidence type="ECO:0000256" key="7">
    <source>
        <dbReference type="ARBA" id="ARBA00022691"/>
    </source>
</evidence>
<evidence type="ECO:0000256" key="5">
    <source>
        <dbReference type="ARBA" id="ARBA00022603"/>
    </source>
</evidence>
<dbReference type="PANTHER" id="PTHR30544:SF5">
    <property type="entry name" value="RADICAL SAM CORE DOMAIN-CONTAINING PROTEIN"/>
    <property type="match status" value="1"/>
</dbReference>
<dbReference type="PIRSF" id="PIRSF006004">
    <property type="entry name" value="CHP00048"/>
    <property type="match status" value="1"/>
</dbReference>
<dbReference type="SFLD" id="SFLDG01062">
    <property type="entry name" value="methyltransferase_(Class_A)"/>
    <property type="match status" value="1"/>
</dbReference>
<dbReference type="Proteomes" id="UP000053947">
    <property type="component" value="Unassembled WGS sequence"/>
</dbReference>
<dbReference type="SFLD" id="SFLDS00029">
    <property type="entry name" value="Radical_SAM"/>
    <property type="match status" value="1"/>
</dbReference>
<keyword evidence="12" id="KW-1015">Disulfide bond</keyword>
<protein>
    <recommendedName>
        <fullName evidence="12">Probable dual-specificity RNA methyltransferase RlmN</fullName>
        <ecNumber evidence="12">2.1.1.192</ecNumber>
    </recommendedName>
    <alternativeName>
        <fullName evidence="12">23S rRNA (adenine(2503)-C(2))-methyltransferase</fullName>
    </alternativeName>
    <alternativeName>
        <fullName evidence="12">23S rRNA m2A2503 methyltransferase</fullName>
    </alternativeName>
    <alternativeName>
        <fullName evidence="12">Ribosomal RNA large subunit methyltransferase N</fullName>
    </alternativeName>
    <alternativeName>
        <fullName evidence="12">tRNA (adenine(37)-C(2))-methyltransferase</fullName>
    </alternativeName>
    <alternativeName>
        <fullName evidence="12">tRNA m2A37 methyltransferase</fullName>
    </alternativeName>
</protein>
<keyword evidence="7 12" id="KW-0949">S-adenosyl-L-methionine</keyword>
<dbReference type="SUPFAM" id="SSF102114">
    <property type="entry name" value="Radical SAM enzymes"/>
    <property type="match status" value="1"/>
</dbReference>
<dbReference type="Pfam" id="PF21016">
    <property type="entry name" value="RlmN_N"/>
    <property type="match status" value="1"/>
</dbReference>
<dbReference type="InterPro" id="IPR004383">
    <property type="entry name" value="rRNA_lsu_MTrfase_RlmN/Cfr"/>
</dbReference>
<dbReference type="SFLD" id="SFLDF00275">
    <property type="entry name" value="adenosine_C2_methyltransferase"/>
    <property type="match status" value="1"/>
</dbReference>
<dbReference type="InterPro" id="IPR007197">
    <property type="entry name" value="rSAM"/>
</dbReference>
<evidence type="ECO:0000256" key="11">
    <source>
        <dbReference type="ARBA" id="ARBA00023014"/>
    </source>
</evidence>
<feature type="binding site" evidence="12">
    <location>
        <begin position="162"/>
        <end position="163"/>
    </location>
    <ligand>
        <name>S-adenosyl-L-methionine</name>
        <dbReference type="ChEBI" id="CHEBI:59789"/>
    </ligand>
</feature>
<feature type="binding site" evidence="12">
    <location>
        <position position="192"/>
    </location>
    <ligand>
        <name>S-adenosyl-L-methionine</name>
        <dbReference type="ChEBI" id="CHEBI:59789"/>
    </ligand>
</feature>
<accession>A0A0W0GIZ1</accession>
<dbReference type="GO" id="GO:0030488">
    <property type="term" value="P:tRNA methylation"/>
    <property type="evidence" value="ECO:0007669"/>
    <property type="project" value="UniProtKB-UniRule"/>
</dbReference>
<dbReference type="Gene3D" id="1.10.150.530">
    <property type="match status" value="1"/>
</dbReference>
<keyword evidence="8 12" id="KW-0819">tRNA processing</keyword>
<keyword evidence="11 12" id="KW-0411">Iron-sulfur</keyword>
<dbReference type="PANTHER" id="PTHR30544">
    <property type="entry name" value="23S RRNA METHYLTRANSFERASE"/>
    <property type="match status" value="1"/>
</dbReference>
<feature type="binding site" evidence="12">
    <location>
        <begin position="215"/>
        <end position="217"/>
    </location>
    <ligand>
        <name>S-adenosyl-L-methionine</name>
        <dbReference type="ChEBI" id="CHEBI:59789"/>
    </ligand>
</feature>
<sequence>MIETTATPLLGLNSLELGSLAKAFGEPTFRGNQMAEWIYRKGIISIGAMRNLHSSLIRRLEEEYCVGRPNLLKEQKATDGTFKLLLQLQDKCTVEAVGLPYSGRFSACVSTQVGCPVGCAFCATGLSGFKRNLTAGEIVGQVLELKARAEKPVDHVVFMGMGEPLLNYDATVKSLHLLAQEVGISGRNLTISTSGYIPGMMRLADENLPMTLAVSLHSTDDATRQQLVPGFARWSVAEIVQACATYVAQTGRRVTFEYCLIDGVNDSILHARKLGVLLKALNCHVNLISLNPIPDSPFKPSSSFRSSDFQKELIHCGVKVTRRQRKGIEIDAACGQLRQKSIAG</sequence>
<dbReference type="EMBL" id="LFDV01000002">
    <property type="protein sequence ID" value="KTB48535.1"/>
    <property type="molecule type" value="Genomic_DNA"/>
</dbReference>
<dbReference type="HAMAP" id="MF_01849">
    <property type="entry name" value="RNA_methyltr_RlmN"/>
    <property type="match status" value="1"/>
</dbReference>
<dbReference type="CDD" id="cd01335">
    <property type="entry name" value="Radical_SAM"/>
    <property type="match status" value="1"/>
</dbReference>
<dbReference type="GO" id="GO:0000049">
    <property type="term" value="F:tRNA binding"/>
    <property type="evidence" value="ECO:0007669"/>
    <property type="project" value="UniProtKB-UniRule"/>
</dbReference>
<reference evidence="14 15" key="1">
    <citation type="submission" date="2015-06" db="EMBL/GenBank/DDBJ databases">
        <title>Genome sequence of the organohalide-respiring Dehalogenimonas alkenigignens type strain (IP3-3T).</title>
        <authorList>
            <person name="Key T.A."/>
            <person name="Richmond D.P."/>
            <person name="Bowman K.S."/>
            <person name="Cho Y.-J."/>
            <person name="Chun J."/>
            <person name="da Costa M.S."/>
            <person name="Rainey F.A."/>
            <person name="Moe W.M."/>
        </authorList>
    </citation>
    <scope>NUCLEOTIDE SEQUENCE [LARGE SCALE GENOMIC DNA]</scope>
    <source>
        <strain evidence="14 15">IP3-3</strain>
    </source>
</reference>
<dbReference type="FunFam" id="3.20.20.70:FF:000014">
    <property type="entry name" value="Probable dual-specificity RNA methyltransferase RlmN"/>
    <property type="match status" value="1"/>
</dbReference>
<comment type="catalytic activity">
    <reaction evidence="12">
        <text>adenosine(37) in tRNA + 2 reduced [2Fe-2S]-[ferredoxin] + 2 S-adenosyl-L-methionine = 2-methyladenosine(37) in tRNA + 5'-deoxyadenosine + L-methionine + 2 oxidized [2Fe-2S]-[ferredoxin] + S-adenosyl-L-homocysteine</text>
        <dbReference type="Rhea" id="RHEA:43332"/>
        <dbReference type="Rhea" id="RHEA-COMP:10000"/>
        <dbReference type="Rhea" id="RHEA-COMP:10001"/>
        <dbReference type="Rhea" id="RHEA-COMP:10162"/>
        <dbReference type="Rhea" id="RHEA-COMP:10485"/>
        <dbReference type="ChEBI" id="CHEBI:17319"/>
        <dbReference type="ChEBI" id="CHEBI:33737"/>
        <dbReference type="ChEBI" id="CHEBI:33738"/>
        <dbReference type="ChEBI" id="CHEBI:57844"/>
        <dbReference type="ChEBI" id="CHEBI:57856"/>
        <dbReference type="ChEBI" id="CHEBI:59789"/>
        <dbReference type="ChEBI" id="CHEBI:74411"/>
        <dbReference type="ChEBI" id="CHEBI:74497"/>
        <dbReference type="EC" id="2.1.1.192"/>
    </reaction>
</comment>
<dbReference type="InterPro" id="IPR040072">
    <property type="entry name" value="Methyltransferase_A"/>
</dbReference>
<dbReference type="GO" id="GO:0046872">
    <property type="term" value="F:metal ion binding"/>
    <property type="evidence" value="ECO:0007669"/>
    <property type="project" value="UniProtKB-KW"/>
</dbReference>
<evidence type="ECO:0000313" key="15">
    <source>
        <dbReference type="Proteomes" id="UP000053947"/>
    </source>
</evidence>
<keyword evidence="5 12" id="KW-0489">Methyltransferase</keyword>
<organism evidence="14 15">
    <name type="scientific">Dehalogenimonas alkenigignens</name>
    <dbReference type="NCBI Taxonomy" id="1217799"/>
    <lineage>
        <taxon>Bacteria</taxon>
        <taxon>Bacillati</taxon>
        <taxon>Chloroflexota</taxon>
        <taxon>Dehalococcoidia</taxon>
        <taxon>Dehalococcoidales</taxon>
        <taxon>Dehalococcoidaceae</taxon>
        <taxon>Dehalogenimonas</taxon>
    </lineage>
</organism>
<evidence type="ECO:0000313" key="14">
    <source>
        <dbReference type="EMBL" id="KTB48535.1"/>
    </source>
</evidence>
<dbReference type="InterPro" id="IPR058240">
    <property type="entry name" value="rSAM_sf"/>
</dbReference>
<dbReference type="PATRIC" id="fig|1217799.6.peg.1427"/>
<feature type="binding site" evidence="12">
    <location>
        <position position="291"/>
    </location>
    <ligand>
        <name>S-adenosyl-L-methionine</name>
        <dbReference type="ChEBI" id="CHEBI:59789"/>
    </ligand>
</feature>
<comment type="subcellular location">
    <subcellularLocation>
        <location evidence="1 12">Cytoplasm</location>
    </subcellularLocation>
</comment>
<dbReference type="PROSITE" id="PS51918">
    <property type="entry name" value="RADICAL_SAM"/>
    <property type="match status" value="1"/>
</dbReference>
<evidence type="ECO:0000256" key="1">
    <source>
        <dbReference type="ARBA" id="ARBA00004496"/>
    </source>
</evidence>
<keyword evidence="3 12" id="KW-0963">Cytoplasm</keyword>
<feature type="binding site" evidence="12">
    <location>
        <position position="115"/>
    </location>
    <ligand>
        <name>[4Fe-4S] cluster</name>
        <dbReference type="ChEBI" id="CHEBI:49883"/>
        <note>4Fe-4S-S-AdoMet</note>
    </ligand>
</feature>
<dbReference type="GO" id="GO:0005737">
    <property type="term" value="C:cytoplasm"/>
    <property type="evidence" value="ECO:0007669"/>
    <property type="project" value="UniProtKB-SubCell"/>
</dbReference>
<evidence type="ECO:0000256" key="3">
    <source>
        <dbReference type="ARBA" id="ARBA00022490"/>
    </source>
</evidence>
<keyword evidence="2 12" id="KW-0004">4Fe-4S</keyword>
<keyword evidence="4 12" id="KW-0698">rRNA processing</keyword>
<evidence type="ECO:0000256" key="6">
    <source>
        <dbReference type="ARBA" id="ARBA00022679"/>
    </source>
</evidence>
<evidence type="ECO:0000256" key="4">
    <source>
        <dbReference type="ARBA" id="ARBA00022552"/>
    </source>
</evidence>
<feature type="active site" description="S-methylcysteine intermediate" evidence="12">
    <location>
        <position position="334"/>
    </location>
</feature>
<comment type="catalytic activity">
    <reaction evidence="12">
        <text>adenosine(2503) in 23S rRNA + 2 reduced [2Fe-2S]-[ferredoxin] + 2 S-adenosyl-L-methionine = 2-methyladenosine(2503) in 23S rRNA + 5'-deoxyadenosine + L-methionine + 2 oxidized [2Fe-2S]-[ferredoxin] + S-adenosyl-L-homocysteine</text>
        <dbReference type="Rhea" id="RHEA:42916"/>
        <dbReference type="Rhea" id="RHEA-COMP:10000"/>
        <dbReference type="Rhea" id="RHEA-COMP:10001"/>
        <dbReference type="Rhea" id="RHEA-COMP:10152"/>
        <dbReference type="Rhea" id="RHEA-COMP:10282"/>
        <dbReference type="ChEBI" id="CHEBI:17319"/>
        <dbReference type="ChEBI" id="CHEBI:33737"/>
        <dbReference type="ChEBI" id="CHEBI:33738"/>
        <dbReference type="ChEBI" id="CHEBI:57844"/>
        <dbReference type="ChEBI" id="CHEBI:57856"/>
        <dbReference type="ChEBI" id="CHEBI:59789"/>
        <dbReference type="ChEBI" id="CHEBI:74411"/>
        <dbReference type="ChEBI" id="CHEBI:74497"/>
        <dbReference type="EC" id="2.1.1.192"/>
    </reaction>
</comment>
<comment type="similarity">
    <text evidence="12">Belongs to the radical SAM superfamily. RlmN family.</text>
</comment>
<dbReference type="GO" id="GO:0019843">
    <property type="term" value="F:rRNA binding"/>
    <property type="evidence" value="ECO:0007669"/>
    <property type="project" value="UniProtKB-UniRule"/>
</dbReference>
<dbReference type="InterPro" id="IPR013785">
    <property type="entry name" value="Aldolase_TIM"/>
</dbReference>
<keyword evidence="10 12" id="KW-0408">Iron</keyword>
<dbReference type="Gene3D" id="3.20.20.70">
    <property type="entry name" value="Aldolase class I"/>
    <property type="match status" value="1"/>
</dbReference>
<feature type="domain" description="Radical SAM core" evidence="13">
    <location>
        <begin position="101"/>
        <end position="329"/>
    </location>
</feature>
<evidence type="ECO:0000256" key="2">
    <source>
        <dbReference type="ARBA" id="ARBA00022485"/>
    </source>
</evidence>
<dbReference type="NCBIfam" id="TIGR00048">
    <property type="entry name" value="rRNA_mod_RlmN"/>
    <property type="match status" value="1"/>
</dbReference>
<dbReference type="GO" id="GO:0070475">
    <property type="term" value="P:rRNA base methylation"/>
    <property type="evidence" value="ECO:0007669"/>
    <property type="project" value="UniProtKB-UniRule"/>
</dbReference>
<dbReference type="Pfam" id="PF04055">
    <property type="entry name" value="Radical_SAM"/>
    <property type="match status" value="1"/>
</dbReference>
<dbReference type="GO" id="GO:0002935">
    <property type="term" value="F:tRNA (adenine(37)-C2)-methyltransferase activity"/>
    <property type="evidence" value="ECO:0007669"/>
    <property type="project" value="UniProtKB-UniRule"/>
</dbReference>
<evidence type="ECO:0000256" key="9">
    <source>
        <dbReference type="ARBA" id="ARBA00022723"/>
    </source>
</evidence>
<keyword evidence="15" id="KW-1185">Reference proteome</keyword>
<evidence type="ECO:0000256" key="8">
    <source>
        <dbReference type="ARBA" id="ARBA00022694"/>
    </source>
</evidence>
<dbReference type="InterPro" id="IPR027492">
    <property type="entry name" value="RNA_MTrfase_RlmN"/>
</dbReference>
<dbReference type="InterPro" id="IPR048641">
    <property type="entry name" value="RlmN_N"/>
</dbReference>
<keyword evidence="9 12" id="KW-0479">Metal-binding</keyword>
<proteinExistence type="inferred from homology"/>
<gene>
    <name evidence="12" type="primary">rlmN</name>
    <name evidence="14" type="ORF">DEALK_13810</name>
</gene>
<comment type="caution">
    <text evidence="12">Lacks conserved residue(s) required for the propagation of feature annotation.</text>
</comment>
<comment type="function">
    <text evidence="12">Specifically methylates position 2 of adenine 2503 in 23S rRNA and position 2 of adenine 37 in tRNAs.</text>
</comment>
<name>A0A0W0GIZ1_9CHLR</name>
<keyword evidence="6 12" id="KW-0808">Transferase</keyword>
<dbReference type="GO" id="GO:0051539">
    <property type="term" value="F:4 iron, 4 sulfur cluster binding"/>
    <property type="evidence" value="ECO:0007669"/>
    <property type="project" value="UniProtKB-UniRule"/>
</dbReference>
<dbReference type="EC" id="2.1.1.192" evidence="12"/>
<comment type="miscellaneous">
    <text evidence="12">Reaction proceeds by a ping-pong mechanism involving intermediate methylation of a conserved cysteine residue.</text>
</comment>
<dbReference type="AlphaFoldDB" id="A0A0W0GIZ1"/>
<dbReference type="STRING" id="1217799.DEALK_13810"/>
<feature type="active site" description="Proton acceptor" evidence="12">
    <location>
        <position position="95"/>
    </location>
</feature>
<feature type="binding site" evidence="12">
    <location>
        <position position="122"/>
    </location>
    <ligand>
        <name>[4Fe-4S] cluster</name>
        <dbReference type="ChEBI" id="CHEBI:49883"/>
        <note>4Fe-4S-S-AdoMet</note>
    </ligand>
</feature>
<feature type="binding site" evidence="12">
    <location>
        <position position="119"/>
    </location>
    <ligand>
        <name>[4Fe-4S] cluster</name>
        <dbReference type="ChEBI" id="CHEBI:49883"/>
        <note>4Fe-4S-S-AdoMet</note>
    </ligand>
</feature>
<dbReference type="RefSeq" id="WP_058439503.1">
    <property type="nucleotide sequence ID" value="NZ_KQ758903.1"/>
</dbReference>
<dbReference type="GO" id="GO:0070040">
    <property type="term" value="F:rRNA (adenine(2503)-C2-)-methyltransferase activity"/>
    <property type="evidence" value="ECO:0007669"/>
    <property type="project" value="UniProtKB-UniRule"/>
</dbReference>
<comment type="cofactor">
    <cofactor evidence="12">
        <name>[4Fe-4S] cluster</name>
        <dbReference type="ChEBI" id="CHEBI:49883"/>
    </cofactor>
    <text evidence="12">Binds 1 [4Fe-4S] cluster. The cluster is coordinated with 3 cysteines and an exchangeable S-adenosyl-L-methionine.</text>
</comment>
<evidence type="ECO:0000259" key="13">
    <source>
        <dbReference type="PROSITE" id="PS51918"/>
    </source>
</evidence>
<evidence type="ECO:0000256" key="12">
    <source>
        <dbReference type="HAMAP-Rule" id="MF_01849"/>
    </source>
</evidence>
<evidence type="ECO:0000256" key="10">
    <source>
        <dbReference type="ARBA" id="ARBA00023004"/>
    </source>
</evidence>
<dbReference type="OrthoDB" id="9793973at2"/>